<comment type="similarity">
    <text evidence="2">Belongs to the NXF family.</text>
</comment>
<keyword evidence="6" id="KW-0509">mRNA transport</keyword>
<evidence type="ECO:0000256" key="2">
    <source>
        <dbReference type="ARBA" id="ARBA00009285"/>
    </source>
</evidence>
<keyword evidence="4" id="KW-0433">Leucine-rich repeat</keyword>
<evidence type="ECO:0000256" key="7">
    <source>
        <dbReference type="ARBA" id="ARBA00023242"/>
    </source>
</evidence>
<comment type="caution">
    <text evidence="11">The sequence shown here is derived from an EMBL/GenBank/DDBJ whole genome shotgun (WGS) entry which is preliminary data.</text>
</comment>
<dbReference type="Gene3D" id="3.80.10.10">
    <property type="entry name" value="Ribonuclease Inhibitor"/>
    <property type="match status" value="1"/>
</dbReference>
<protein>
    <recommendedName>
        <fullName evidence="13">NTF2-like protein</fullName>
    </recommendedName>
</protein>
<evidence type="ECO:0000256" key="1">
    <source>
        <dbReference type="ARBA" id="ARBA00004123"/>
    </source>
</evidence>
<feature type="compositionally biased region" description="Basic residues" evidence="8">
    <location>
        <begin position="39"/>
        <end position="50"/>
    </location>
</feature>
<proteinExistence type="inferred from homology"/>
<dbReference type="InterPro" id="IPR005637">
    <property type="entry name" value="TAP_C_dom"/>
</dbReference>
<dbReference type="InterPro" id="IPR032710">
    <property type="entry name" value="NTF2-like_dom_sf"/>
</dbReference>
<evidence type="ECO:0000256" key="3">
    <source>
        <dbReference type="ARBA" id="ARBA00022448"/>
    </source>
</evidence>
<dbReference type="SUPFAM" id="SSF46934">
    <property type="entry name" value="UBA-like"/>
    <property type="match status" value="1"/>
</dbReference>
<evidence type="ECO:0008006" key="13">
    <source>
        <dbReference type="Google" id="ProtNLM"/>
    </source>
</evidence>
<evidence type="ECO:0000259" key="9">
    <source>
        <dbReference type="PROSITE" id="PS50177"/>
    </source>
</evidence>
<dbReference type="EMBL" id="JASNQZ010000013">
    <property type="protein sequence ID" value="KAL0948623.1"/>
    <property type="molecule type" value="Genomic_DNA"/>
</dbReference>
<reference evidence="12" key="1">
    <citation type="submission" date="2024-06" db="EMBL/GenBank/DDBJ databases">
        <title>Multi-omics analyses provide insights into the biosynthesis of the anticancer antibiotic pleurotin in Hohenbuehelia grisea.</title>
        <authorList>
            <person name="Weaver J.A."/>
            <person name="Alberti F."/>
        </authorList>
    </citation>
    <scope>NUCLEOTIDE SEQUENCE [LARGE SCALE GENOMIC DNA]</scope>
    <source>
        <strain evidence="12">T-177</strain>
    </source>
</reference>
<dbReference type="Pfam" id="PF03943">
    <property type="entry name" value="TAP_C"/>
    <property type="match status" value="1"/>
</dbReference>
<evidence type="ECO:0000313" key="11">
    <source>
        <dbReference type="EMBL" id="KAL0948623.1"/>
    </source>
</evidence>
<keyword evidence="7" id="KW-0539">Nucleus</keyword>
<evidence type="ECO:0000256" key="8">
    <source>
        <dbReference type="SAM" id="MobiDB-lite"/>
    </source>
</evidence>
<dbReference type="SUPFAM" id="SSF54427">
    <property type="entry name" value="NTF2-like"/>
    <property type="match status" value="1"/>
</dbReference>
<gene>
    <name evidence="11" type="ORF">HGRIS_010432</name>
</gene>
<feature type="domain" description="NTF2" evidence="9">
    <location>
        <begin position="324"/>
        <end position="499"/>
    </location>
</feature>
<dbReference type="PROSITE" id="PS51281">
    <property type="entry name" value="TAP_C"/>
    <property type="match status" value="1"/>
</dbReference>
<dbReference type="PANTHER" id="PTHR10662">
    <property type="entry name" value="NUCLEAR RNA EXPORT FACTOR"/>
    <property type="match status" value="1"/>
</dbReference>
<keyword evidence="3" id="KW-0813">Transport</keyword>
<accession>A0ABR3IZG3</accession>
<dbReference type="Gene3D" id="3.10.450.50">
    <property type="match status" value="1"/>
</dbReference>
<evidence type="ECO:0000256" key="4">
    <source>
        <dbReference type="ARBA" id="ARBA00022614"/>
    </source>
</evidence>
<evidence type="ECO:0000259" key="10">
    <source>
        <dbReference type="PROSITE" id="PS51281"/>
    </source>
</evidence>
<dbReference type="CDD" id="cd14342">
    <property type="entry name" value="UBA_TAP-C"/>
    <property type="match status" value="1"/>
</dbReference>
<dbReference type="PANTHER" id="PTHR10662:SF22">
    <property type="entry name" value="NUCLEAR RNA EXPORT FACTOR 1"/>
    <property type="match status" value="1"/>
</dbReference>
<name>A0ABR3IZG3_9AGAR</name>
<feature type="compositionally biased region" description="Polar residues" evidence="8">
    <location>
        <begin position="64"/>
        <end position="76"/>
    </location>
</feature>
<organism evidence="11 12">
    <name type="scientific">Hohenbuehelia grisea</name>
    <dbReference type="NCBI Taxonomy" id="104357"/>
    <lineage>
        <taxon>Eukaryota</taxon>
        <taxon>Fungi</taxon>
        <taxon>Dikarya</taxon>
        <taxon>Basidiomycota</taxon>
        <taxon>Agaricomycotina</taxon>
        <taxon>Agaricomycetes</taxon>
        <taxon>Agaricomycetidae</taxon>
        <taxon>Agaricales</taxon>
        <taxon>Pleurotineae</taxon>
        <taxon>Pleurotaceae</taxon>
        <taxon>Hohenbuehelia</taxon>
    </lineage>
</organism>
<comment type="subcellular location">
    <subcellularLocation>
        <location evidence="1">Nucleus</location>
    </subcellularLocation>
</comment>
<dbReference type="InterPro" id="IPR002075">
    <property type="entry name" value="NTF2_dom"/>
</dbReference>
<dbReference type="SMART" id="SM00804">
    <property type="entry name" value="TAP_C"/>
    <property type="match status" value="1"/>
</dbReference>
<evidence type="ECO:0000256" key="5">
    <source>
        <dbReference type="ARBA" id="ARBA00022737"/>
    </source>
</evidence>
<dbReference type="SUPFAM" id="SSF52058">
    <property type="entry name" value="L domain-like"/>
    <property type="match status" value="1"/>
</dbReference>
<keyword evidence="5" id="KW-0677">Repeat</keyword>
<dbReference type="PROSITE" id="PS50177">
    <property type="entry name" value="NTF2_DOMAIN"/>
    <property type="match status" value="1"/>
</dbReference>
<sequence>MYSASAPPGPKALANNALRDAGLADRDERMRDVSEPSRRKGPSKFRTHRPRLVDNFKDKVGPSAGSSRSTHTSRSDPLSIRGAARPTAAGRLRRNAVSASGDTTMAPPRASPAPGAVHRVKFRAVDVWRDFVKQRWNPETRFLNLESMADDEMVKKHDIPTPGRGGTAREAAVIFKLASQLEPEVQTISLAKNNLTGSHLSTLAHYLPRLANLSLQDNRIRSYKELDFFATRKGKLEFLRELILLGNPLRETEVTARGLEHYKSEVSRKFSSLEMLDSEPIVQIAFDVGNPSTSASATAPPPPTAKTFPCDMQPSFITGVDGSIVSNFLMKFFTAFDSQREALANAYDPAGTFSFCINTSIPTRARLQGLNISLPNQRRLDWGPWIDGGSRNLNRPLSLGKMVSQLHIGGEDVVKSMSKLPKTRHDIGGPPEKFCVDSFPVPHGDGMGLLLVVHGEFAELPSNGLRSFDRSFMLAPAADGSLAKVNGWDVVILSDQWVIRAYSSSQAWTPGPMKLQADERPKRNNNASAAKTDFVLPPAQKELLSSVSEFQRPLVLQICQRTGLNVKWAVDCLTGNEWDVERAVANFNQVKATLAPEAFL</sequence>
<dbReference type="InterPro" id="IPR032675">
    <property type="entry name" value="LRR_dom_sf"/>
</dbReference>
<evidence type="ECO:0000313" key="12">
    <source>
        <dbReference type="Proteomes" id="UP001556367"/>
    </source>
</evidence>
<feature type="compositionally biased region" description="Basic and acidic residues" evidence="8">
    <location>
        <begin position="51"/>
        <end position="60"/>
    </location>
</feature>
<dbReference type="InterPro" id="IPR018222">
    <property type="entry name" value="Nuclear_transport_factor_2_euk"/>
</dbReference>
<evidence type="ECO:0000256" key="6">
    <source>
        <dbReference type="ARBA" id="ARBA00022816"/>
    </source>
</evidence>
<feature type="domain" description="TAP-C" evidence="10">
    <location>
        <begin position="549"/>
        <end position="600"/>
    </location>
</feature>
<dbReference type="Pfam" id="PF22602">
    <property type="entry name" value="NXF_NTF2"/>
    <property type="match status" value="1"/>
</dbReference>
<dbReference type="InterPro" id="IPR009060">
    <property type="entry name" value="UBA-like_sf"/>
</dbReference>
<dbReference type="Gene3D" id="1.10.8.10">
    <property type="entry name" value="DNA helicase RuvA subunit, C-terminal domain"/>
    <property type="match status" value="1"/>
</dbReference>
<keyword evidence="12" id="KW-1185">Reference proteome</keyword>
<feature type="compositionally biased region" description="Basic and acidic residues" evidence="8">
    <location>
        <begin position="22"/>
        <end position="38"/>
    </location>
</feature>
<dbReference type="InterPro" id="IPR030217">
    <property type="entry name" value="NXF_fam"/>
</dbReference>
<dbReference type="Proteomes" id="UP001556367">
    <property type="component" value="Unassembled WGS sequence"/>
</dbReference>
<feature type="region of interest" description="Disordered" evidence="8">
    <location>
        <begin position="1"/>
        <end position="114"/>
    </location>
</feature>